<evidence type="ECO:0000313" key="1">
    <source>
        <dbReference type="EMBL" id="KAH3725414.1"/>
    </source>
</evidence>
<comment type="caution">
    <text evidence="1">The sequence shown here is derived from an EMBL/GenBank/DDBJ whole genome shotgun (WGS) entry which is preliminary data.</text>
</comment>
<dbReference type="Proteomes" id="UP000828390">
    <property type="component" value="Unassembled WGS sequence"/>
</dbReference>
<dbReference type="EMBL" id="JAIWYP010000012">
    <property type="protein sequence ID" value="KAH3725414.1"/>
    <property type="molecule type" value="Genomic_DNA"/>
</dbReference>
<proteinExistence type="predicted"/>
<reference evidence="1" key="2">
    <citation type="submission" date="2020-11" db="EMBL/GenBank/DDBJ databases">
        <authorList>
            <person name="McCartney M.A."/>
            <person name="Auch B."/>
            <person name="Kono T."/>
            <person name="Mallez S."/>
            <person name="Becker A."/>
            <person name="Gohl D.M."/>
            <person name="Silverstein K.A.T."/>
            <person name="Koren S."/>
            <person name="Bechman K.B."/>
            <person name="Herman A."/>
            <person name="Abrahante J.E."/>
            <person name="Garbe J."/>
        </authorList>
    </citation>
    <scope>NUCLEOTIDE SEQUENCE</scope>
    <source>
        <strain evidence="1">Duluth1</strain>
        <tissue evidence="1">Whole animal</tissue>
    </source>
</reference>
<organism evidence="1 2">
    <name type="scientific">Dreissena polymorpha</name>
    <name type="common">Zebra mussel</name>
    <name type="synonym">Mytilus polymorpha</name>
    <dbReference type="NCBI Taxonomy" id="45954"/>
    <lineage>
        <taxon>Eukaryota</taxon>
        <taxon>Metazoa</taxon>
        <taxon>Spiralia</taxon>
        <taxon>Lophotrochozoa</taxon>
        <taxon>Mollusca</taxon>
        <taxon>Bivalvia</taxon>
        <taxon>Autobranchia</taxon>
        <taxon>Heteroconchia</taxon>
        <taxon>Euheterodonta</taxon>
        <taxon>Imparidentia</taxon>
        <taxon>Neoheterodontei</taxon>
        <taxon>Myida</taxon>
        <taxon>Dreissenoidea</taxon>
        <taxon>Dreissenidae</taxon>
        <taxon>Dreissena</taxon>
    </lineage>
</organism>
<accession>A0A9D4CIS2</accession>
<reference evidence="1" key="1">
    <citation type="journal article" date="2019" name="bioRxiv">
        <title>The Genome of the Zebra Mussel, Dreissena polymorpha: A Resource for Invasive Species Research.</title>
        <authorList>
            <person name="McCartney M.A."/>
            <person name="Auch B."/>
            <person name="Kono T."/>
            <person name="Mallez S."/>
            <person name="Zhang Y."/>
            <person name="Obille A."/>
            <person name="Becker A."/>
            <person name="Abrahante J.E."/>
            <person name="Garbe J."/>
            <person name="Badalamenti J.P."/>
            <person name="Herman A."/>
            <person name="Mangelson H."/>
            <person name="Liachko I."/>
            <person name="Sullivan S."/>
            <person name="Sone E.D."/>
            <person name="Koren S."/>
            <person name="Silverstein K.A.T."/>
            <person name="Beckman K.B."/>
            <person name="Gohl D.M."/>
        </authorList>
    </citation>
    <scope>NUCLEOTIDE SEQUENCE</scope>
    <source>
        <strain evidence="1">Duluth1</strain>
        <tissue evidence="1">Whole animal</tissue>
    </source>
</reference>
<gene>
    <name evidence="1" type="ORF">DPMN_051247</name>
</gene>
<keyword evidence="2" id="KW-1185">Reference proteome</keyword>
<sequence>MPIITRPTPARRVSATMEPGSVAHILVLLNRMEAYMADQTRAMISMGKRLTKQEAAVERLEVLLASRQPLQPILPDPDQENQMPETSLVDKVIVDAINREANNEAHFACLLLPHVFPELFGVDKLRLLFNWNGAAAKQALDASRKAYVENMTKFFYPDARSTSVWTAVVMRIN</sequence>
<evidence type="ECO:0000313" key="2">
    <source>
        <dbReference type="Proteomes" id="UP000828390"/>
    </source>
</evidence>
<protein>
    <submittedName>
        <fullName evidence="1">Uncharacterized protein</fullName>
    </submittedName>
</protein>
<dbReference type="AlphaFoldDB" id="A0A9D4CIS2"/>
<name>A0A9D4CIS2_DREPO</name>